<dbReference type="EMBL" id="FPAQ01000060">
    <property type="protein sequence ID" value="SFU02508.1"/>
    <property type="molecule type" value="Genomic_DNA"/>
</dbReference>
<dbReference type="Proteomes" id="UP000199594">
    <property type="component" value="Unassembled WGS sequence"/>
</dbReference>
<sequence length="150" mass="15417">MTTPIVHDVLTPRRLLLGLLLVAPLTLASEGYDLTFQGDASFAGAHGGQAVQAALVDADSGEVLELASGTVSADDDPTFSFDFPGALSEGGSYAVHYWIDSNFGGGSEGSCDPMGTDHQWSVALEASGGSVTHVESHDPGAQSEVCATFE</sequence>
<evidence type="ECO:0000313" key="2">
    <source>
        <dbReference type="Proteomes" id="UP000199594"/>
    </source>
</evidence>
<protein>
    <submittedName>
        <fullName evidence="1">Uncharacterized protein</fullName>
    </submittedName>
</protein>
<reference evidence="1 2" key="1">
    <citation type="submission" date="2016-10" db="EMBL/GenBank/DDBJ databases">
        <authorList>
            <person name="de Groot N.N."/>
        </authorList>
    </citation>
    <scope>NUCLEOTIDE SEQUENCE [LARGE SCALE GENOMIC DNA]</scope>
    <source>
        <strain evidence="1 2">CGMCC 1.6493</strain>
    </source>
</reference>
<evidence type="ECO:0000313" key="1">
    <source>
        <dbReference type="EMBL" id="SFU02508.1"/>
    </source>
</evidence>
<dbReference type="OrthoDB" id="6166281at2"/>
<dbReference type="RefSeq" id="WP_089852285.1">
    <property type="nucleotide sequence ID" value="NZ_FPAQ01000060.1"/>
</dbReference>
<organism evidence="1 2">
    <name type="scientific">Halomonas saccharevitans</name>
    <dbReference type="NCBI Taxonomy" id="416872"/>
    <lineage>
        <taxon>Bacteria</taxon>
        <taxon>Pseudomonadati</taxon>
        <taxon>Pseudomonadota</taxon>
        <taxon>Gammaproteobacteria</taxon>
        <taxon>Oceanospirillales</taxon>
        <taxon>Halomonadaceae</taxon>
        <taxon>Halomonas</taxon>
    </lineage>
</organism>
<proteinExistence type="predicted"/>
<dbReference type="AlphaFoldDB" id="A0A1I7CSW7"/>
<name>A0A1I7CSW7_9GAMM</name>
<accession>A0A1I7CSW7</accession>
<gene>
    <name evidence="1" type="ORF">SAMN04487956_1607</name>
</gene>